<dbReference type="NCBIfam" id="TIGR04092">
    <property type="entry name" value="LTA_DltD"/>
    <property type="match status" value="1"/>
</dbReference>
<dbReference type="STRING" id="887929.HMP0721_0883"/>
<proteinExistence type="predicted"/>
<reference evidence="2 3" key="1">
    <citation type="submission" date="2010-12" db="EMBL/GenBank/DDBJ databases">
        <authorList>
            <person name="Muzny D."/>
            <person name="Qin X."/>
            <person name="Deng J."/>
            <person name="Jiang H."/>
            <person name="Liu Y."/>
            <person name="Qu J."/>
            <person name="Song X.-Z."/>
            <person name="Zhang L."/>
            <person name="Thornton R."/>
            <person name="Coyle M."/>
            <person name="Francisco L."/>
            <person name="Jackson L."/>
            <person name="Javaid M."/>
            <person name="Korchina V."/>
            <person name="Kovar C."/>
            <person name="Mata R."/>
            <person name="Mathew T."/>
            <person name="Ngo R."/>
            <person name="Nguyen L."/>
            <person name="Nguyen N."/>
            <person name="Okwuonu G."/>
            <person name="Ongeri F."/>
            <person name="Pham C."/>
            <person name="Simmons D."/>
            <person name="Wilczek-Boney K."/>
            <person name="Hale W."/>
            <person name="Jakkamsetti A."/>
            <person name="Pham P."/>
            <person name="Ruth R."/>
            <person name="San Lucas F."/>
            <person name="Warren J."/>
            <person name="Zhang J."/>
            <person name="Zhao Z."/>
            <person name="Zhou C."/>
            <person name="Zhu D."/>
            <person name="Lee S."/>
            <person name="Bess C."/>
            <person name="Blankenburg K."/>
            <person name="Forbes L."/>
            <person name="Fu Q."/>
            <person name="Gubbala S."/>
            <person name="Hirani K."/>
            <person name="Jayaseelan J.C."/>
            <person name="Lara F."/>
            <person name="Munidasa M."/>
            <person name="Palculict T."/>
            <person name="Patil S."/>
            <person name="Pu L.-L."/>
            <person name="Saada N."/>
            <person name="Tang L."/>
            <person name="Weissenberger G."/>
            <person name="Zhu Y."/>
            <person name="Hemphill L."/>
            <person name="Shang Y."/>
            <person name="Youmans B."/>
            <person name="Ayvaz T."/>
            <person name="Ross M."/>
            <person name="Santibanez J."/>
            <person name="Aqrawi P."/>
            <person name="Gross S."/>
            <person name="Joshi V."/>
            <person name="Fowler G."/>
            <person name="Nazareth L."/>
            <person name="Reid J."/>
            <person name="Worley K."/>
            <person name="Petrosino J."/>
            <person name="Highlander S."/>
            <person name="Gibbs R."/>
        </authorList>
    </citation>
    <scope>NUCLEOTIDE SEQUENCE [LARGE SCALE GENOMIC DNA]</scope>
    <source>
        <strain evidence="2 3">ATCC 23263</strain>
    </source>
</reference>
<dbReference type="EMBL" id="AEQN01000014">
    <property type="protein sequence ID" value="EFV02117.1"/>
    <property type="molecule type" value="Genomic_DNA"/>
</dbReference>
<dbReference type="Proteomes" id="UP000004754">
    <property type="component" value="Unassembled WGS sequence"/>
</dbReference>
<dbReference type="SUPFAM" id="SSF52266">
    <property type="entry name" value="SGNH hydrolase"/>
    <property type="match status" value="1"/>
</dbReference>
<evidence type="ECO:0000313" key="3">
    <source>
        <dbReference type="Proteomes" id="UP000004754"/>
    </source>
</evidence>
<keyword evidence="3" id="KW-1185">Reference proteome</keyword>
<accession>E6MFK0</accession>
<sequence>MRKVKAFCVATLLFCCFAAGLHAICVSTGLQAKDHRFGTWDNRYKDLSYNGLRMNITKKTMVVFGSSEFRHGKNTAYHPRNIFAHSNVRLMTIGGPFNQTLFHTVALGATSDQIKSKKVVLLVSPTWFAGKGVKSKAYALRFSKTEYMAFMEDPKIPVDVKRYVARRSEKLLAHDPKLSHFVKNCNAVNLGKNPKLYQRLLYLSSKRYATDTDYITMRMAMTFMADRNTHNRTVEKVLGPLREKARMQMYQGLRRKGVVTSKDLKQFMARKKVWQQVRKASQKRSNNAFYMSNRMWRSKYARLAPKMAGAHAHATWEKTSEYDDLRAFLKICRARGIKPMLLVLPVNGYWYDYTGMTADKRDVVNRRVKAMAAAYGAKYVSLSKYDYRPYITTDAVHPWNEGWFQIDQKINAYYQQN</sequence>
<name>E6MFK0_9FIRM</name>
<dbReference type="RefSeq" id="WP_006598307.1">
    <property type="nucleotide sequence ID" value="NZ_GL622359.1"/>
</dbReference>
<protein>
    <submittedName>
        <fullName evidence="2">DltD domain protein</fullName>
    </submittedName>
</protein>
<feature type="signal peptide" evidence="1">
    <location>
        <begin position="1"/>
        <end position="23"/>
    </location>
</feature>
<organism evidence="2 3">
    <name type="scientific">Pseudoramibacter alactolyticus ATCC 23263</name>
    <dbReference type="NCBI Taxonomy" id="887929"/>
    <lineage>
        <taxon>Bacteria</taxon>
        <taxon>Bacillati</taxon>
        <taxon>Bacillota</taxon>
        <taxon>Clostridia</taxon>
        <taxon>Eubacteriales</taxon>
        <taxon>Eubacteriaceae</taxon>
        <taxon>Pseudoramibacter</taxon>
    </lineage>
</organism>
<dbReference type="InterPro" id="IPR006998">
    <property type="entry name" value="DltD"/>
</dbReference>
<dbReference type="AlphaFoldDB" id="E6MFK0"/>
<feature type="chain" id="PRO_5003206568" evidence="1">
    <location>
        <begin position="24"/>
        <end position="417"/>
    </location>
</feature>
<dbReference type="HOGENOM" id="CLU_050505_1_0_9"/>
<keyword evidence="1" id="KW-0732">Signal</keyword>
<dbReference type="Pfam" id="PF04914">
    <property type="entry name" value="DltD"/>
    <property type="match status" value="1"/>
</dbReference>
<dbReference type="PANTHER" id="PTHR40039">
    <property type="entry name" value="PROTEIN DLTD"/>
    <property type="match status" value="1"/>
</dbReference>
<dbReference type="eggNOG" id="COG3966">
    <property type="taxonomic scope" value="Bacteria"/>
</dbReference>
<dbReference type="OrthoDB" id="9808272at2"/>
<dbReference type="PANTHER" id="PTHR40039:SF1">
    <property type="entry name" value="PROTEIN DLTD"/>
    <property type="match status" value="1"/>
</dbReference>
<dbReference type="InterPro" id="IPR023896">
    <property type="entry name" value="LTA_DltD"/>
</dbReference>
<evidence type="ECO:0000313" key="2">
    <source>
        <dbReference type="EMBL" id="EFV02117.1"/>
    </source>
</evidence>
<comment type="caution">
    <text evidence="2">The sequence shown here is derived from an EMBL/GenBank/DDBJ whole genome shotgun (WGS) entry which is preliminary data.</text>
</comment>
<dbReference type="InterPro" id="IPR036514">
    <property type="entry name" value="SGNH_hydro_sf"/>
</dbReference>
<dbReference type="Gene3D" id="3.40.50.1110">
    <property type="entry name" value="SGNH hydrolase"/>
    <property type="match status" value="1"/>
</dbReference>
<gene>
    <name evidence="2" type="ORF">HMP0721_0883</name>
</gene>
<evidence type="ECO:0000256" key="1">
    <source>
        <dbReference type="SAM" id="SignalP"/>
    </source>
</evidence>